<feature type="transmembrane region" description="Helical" evidence="1">
    <location>
        <begin position="582"/>
        <end position="601"/>
    </location>
</feature>
<name>A0A2R5GED6_9STRA</name>
<organism evidence="2 3">
    <name type="scientific">Hondaea fermentalgiana</name>
    <dbReference type="NCBI Taxonomy" id="2315210"/>
    <lineage>
        <taxon>Eukaryota</taxon>
        <taxon>Sar</taxon>
        <taxon>Stramenopiles</taxon>
        <taxon>Bigyra</taxon>
        <taxon>Labyrinthulomycetes</taxon>
        <taxon>Thraustochytrida</taxon>
        <taxon>Thraustochytriidae</taxon>
        <taxon>Hondaea</taxon>
    </lineage>
</organism>
<sequence length="618" mass="66427">MFKNTNGYAVHLMFFGMPDHGKLYYVEDRFVGYVEAPSYIEVSTSRNNIMYHQDDADDYALPEGSTLACTKELALDSVRVVRYAYPFSNPLYADSVRLYLCPVAEEDAPKAVSKTVEVPRMVPTLLDIESTDAENFAFGSFQIAFSTVGLHGRLYAHKCPNTIEEEAELAFLPETADQRVAVSQGSMQVCYQSSTNGSIAAVYGDEDVFDFEVMEFSEDGDRVYGDVNFFRTEIGSSKGTMTIQFEKSVKSVSASHVLVQGAQNRTIVLDAVDDQANYRPREMLWKVNASSLAAGRLFDAITHQELAIGADLLSPLTGDSLILEMPSLDFFDVLPSDVYGRSASLALSDSPLLSFTYAAVAVDAELGVEESSSLSLVTVQVEAAPQPLQGLMCPSLVSSAPASTLGLYAPVQGIQVKSHANADVFPVQVVLSSTSSCENTFLRATLSNVTVDFPAASVNRDANANAAVEDFITLRNEGSSSLAWTSHALCIEHGCSSGIWLHGPTTAINAVLDSLEISELCGQGALGVNVTLVDPYEVTPQVSQDKFSCIIQLRNDTTDASSTEDGTIAGDEADSGTNGMPVYGIVAIALASVAVVAKLVLKYRGLICSKWDKADSPV</sequence>
<gene>
    <name evidence="2" type="ORF">FCC1311_024052</name>
</gene>
<dbReference type="Proteomes" id="UP000241890">
    <property type="component" value="Unassembled WGS sequence"/>
</dbReference>
<dbReference type="AlphaFoldDB" id="A0A2R5GED6"/>
<dbReference type="InParanoid" id="A0A2R5GED6"/>
<keyword evidence="1" id="KW-0472">Membrane</keyword>
<evidence type="ECO:0000313" key="2">
    <source>
        <dbReference type="EMBL" id="GBG26184.1"/>
    </source>
</evidence>
<dbReference type="EMBL" id="BEYU01000019">
    <property type="protein sequence ID" value="GBG26184.1"/>
    <property type="molecule type" value="Genomic_DNA"/>
</dbReference>
<evidence type="ECO:0000313" key="3">
    <source>
        <dbReference type="Proteomes" id="UP000241890"/>
    </source>
</evidence>
<protein>
    <submittedName>
        <fullName evidence="2">Uncharacterized protein</fullName>
    </submittedName>
</protein>
<keyword evidence="1" id="KW-1133">Transmembrane helix</keyword>
<accession>A0A2R5GED6</accession>
<keyword evidence="1" id="KW-0812">Transmembrane</keyword>
<comment type="caution">
    <text evidence="2">The sequence shown here is derived from an EMBL/GenBank/DDBJ whole genome shotgun (WGS) entry which is preliminary data.</text>
</comment>
<reference evidence="2 3" key="1">
    <citation type="submission" date="2017-12" db="EMBL/GenBank/DDBJ databases">
        <title>Sequencing, de novo assembly and annotation of complete genome of a new Thraustochytrid species, strain FCC1311.</title>
        <authorList>
            <person name="Sedici K."/>
            <person name="Godart F."/>
            <person name="Aiese Cigliano R."/>
            <person name="Sanseverino W."/>
            <person name="Barakat M."/>
            <person name="Ortet P."/>
            <person name="Marechal E."/>
            <person name="Cagnac O."/>
            <person name="Amato A."/>
        </authorList>
    </citation>
    <scope>NUCLEOTIDE SEQUENCE [LARGE SCALE GENOMIC DNA]</scope>
</reference>
<evidence type="ECO:0000256" key="1">
    <source>
        <dbReference type="SAM" id="Phobius"/>
    </source>
</evidence>
<proteinExistence type="predicted"/>
<keyword evidence="3" id="KW-1185">Reference proteome</keyword>